<dbReference type="Gene3D" id="1.10.10.10">
    <property type="entry name" value="Winged helix-like DNA-binding domain superfamily/Winged helix DNA-binding domain"/>
    <property type="match status" value="1"/>
</dbReference>
<sequence length="142" mass="16760">MTGEIVTIDIFDLLRKKHQETRDAIESRWNDRNEIQLTSSEWFILDWINYGRELIADVGRNGKFTRQGTHKLIRKLEERGLVKTEPTENNKRSKYVQLTPLGVICYEENKELKTALEEQIRHVLGDEKYGELVNILSTDWEL</sequence>
<dbReference type="EMBL" id="BMOS01000013">
    <property type="protein sequence ID" value="GGN58973.1"/>
    <property type="molecule type" value="Genomic_DNA"/>
</dbReference>
<evidence type="ECO:0000313" key="4">
    <source>
        <dbReference type="Proteomes" id="UP000624041"/>
    </source>
</evidence>
<keyword evidence="4" id="KW-1185">Reference proteome</keyword>
<dbReference type="AlphaFoldDB" id="A0A917XY21"/>
<dbReference type="InterPro" id="IPR036390">
    <property type="entry name" value="WH_DNA-bd_sf"/>
</dbReference>
<dbReference type="GO" id="GO:0006950">
    <property type="term" value="P:response to stress"/>
    <property type="evidence" value="ECO:0007669"/>
    <property type="project" value="TreeGrafter"/>
</dbReference>
<reference evidence="3" key="2">
    <citation type="submission" date="2020-09" db="EMBL/GenBank/DDBJ databases">
        <authorList>
            <person name="Sun Q."/>
            <person name="Ohkuma M."/>
        </authorList>
    </citation>
    <scope>NUCLEOTIDE SEQUENCE</scope>
    <source>
        <strain evidence="3">JCM 17251</strain>
    </source>
</reference>
<protein>
    <recommendedName>
        <fullName evidence="2">HTH marR-type domain-containing protein</fullName>
    </recommendedName>
</protein>
<dbReference type="PANTHER" id="PTHR33164:SF43">
    <property type="entry name" value="HTH-TYPE TRANSCRIPTIONAL REPRESSOR YETL"/>
    <property type="match status" value="1"/>
</dbReference>
<name>A0A917XY21_9BACI</name>
<dbReference type="InterPro" id="IPR039422">
    <property type="entry name" value="MarR/SlyA-like"/>
</dbReference>
<dbReference type="InterPro" id="IPR036388">
    <property type="entry name" value="WH-like_DNA-bd_sf"/>
</dbReference>
<dbReference type="PROSITE" id="PS50995">
    <property type="entry name" value="HTH_MARR_2"/>
    <property type="match status" value="1"/>
</dbReference>
<dbReference type="GO" id="GO:0003677">
    <property type="term" value="F:DNA binding"/>
    <property type="evidence" value="ECO:0007669"/>
    <property type="project" value="UniProtKB-KW"/>
</dbReference>
<dbReference type="SUPFAM" id="SSF46785">
    <property type="entry name" value="Winged helix' DNA-binding domain"/>
    <property type="match status" value="1"/>
</dbReference>
<dbReference type="SMART" id="SM00347">
    <property type="entry name" value="HTH_MARR"/>
    <property type="match status" value="1"/>
</dbReference>
<proteinExistence type="predicted"/>
<accession>A0A917XY21</accession>
<comment type="caution">
    <text evidence="3">The sequence shown here is derived from an EMBL/GenBank/DDBJ whole genome shotgun (WGS) entry which is preliminary data.</text>
</comment>
<evidence type="ECO:0000259" key="2">
    <source>
        <dbReference type="PROSITE" id="PS50995"/>
    </source>
</evidence>
<evidence type="ECO:0000313" key="3">
    <source>
        <dbReference type="EMBL" id="GGN58973.1"/>
    </source>
</evidence>
<dbReference type="InterPro" id="IPR000835">
    <property type="entry name" value="HTH_MarR-typ"/>
</dbReference>
<feature type="domain" description="HTH marR-type" evidence="2">
    <location>
        <begin position="7"/>
        <end position="141"/>
    </location>
</feature>
<dbReference type="Proteomes" id="UP000624041">
    <property type="component" value="Unassembled WGS sequence"/>
</dbReference>
<dbReference type="GO" id="GO:0003700">
    <property type="term" value="F:DNA-binding transcription factor activity"/>
    <property type="evidence" value="ECO:0007669"/>
    <property type="project" value="InterPro"/>
</dbReference>
<gene>
    <name evidence="3" type="ORF">GCM10007971_21620</name>
</gene>
<reference evidence="3" key="1">
    <citation type="journal article" date="2014" name="Int. J. Syst. Evol. Microbiol.">
        <title>Complete genome sequence of Corynebacterium casei LMG S-19264T (=DSM 44701T), isolated from a smear-ripened cheese.</title>
        <authorList>
            <consortium name="US DOE Joint Genome Institute (JGI-PGF)"/>
            <person name="Walter F."/>
            <person name="Albersmeier A."/>
            <person name="Kalinowski J."/>
            <person name="Ruckert C."/>
        </authorList>
    </citation>
    <scope>NUCLEOTIDE SEQUENCE</scope>
    <source>
        <strain evidence="3">JCM 17251</strain>
    </source>
</reference>
<keyword evidence="1" id="KW-0238">DNA-binding</keyword>
<dbReference type="PANTHER" id="PTHR33164">
    <property type="entry name" value="TRANSCRIPTIONAL REGULATOR, MARR FAMILY"/>
    <property type="match status" value="1"/>
</dbReference>
<dbReference type="Pfam" id="PF13463">
    <property type="entry name" value="HTH_27"/>
    <property type="match status" value="1"/>
</dbReference>
<organism evidence="3 4">
    <name type="scientific">Oceanobacillus indicireducens</name>
    <dbReference type="NCBI Taxonomy" id="1004261"/>
    <lineage>
        <taxon>Bacteria</taxon>
        <taxon>Bacillati</taxon>
        <taxon>Bacillota</taxon>
        <taxon>Bacilli</taxon>
        <taxon>Bacillales</taxon>
        <taxon>Bacillaceae</taxon>
        <taxon>Oceanobacillus</taxon>
    </lineage>
</organism>
<dbReference type="RefSeq" id="WP_188857159.1">
    <property type="nucleotide sequence ID" value="NZ_BMOS01000013.1"/>
</dbReference>
<evidence type="ECO:0000256" key="1">
    <source>
        <dbReference type="ARBA" id="ARBA00023125"/>
    </source>
</evidence>